<evidence type="ECO:0000313" key="2">
    <source>
        <dbReference type="EMBL" id="GAT63141.1"/>
    </source>
</evidence>
<reference evidence="3" key="2">
    <citation type="journal article" date="2017" name="Genome Announc.">
        <title>Draft genome sequence of Paludibacter jiangxiensis NM7(T), a propionate-producing fermentative bacterium.</title>
        <authorList>
            <person name="Qiu Y.-L."/>
            <person name="Tourlousse D.M."/>
            <person name="Matsuura N."/>
            <person name="Ohashi A."/>
            <person name="Sekiguchi Y."/>
        </authorList>
    </citation>
    <scope>NUCLEOTIDE SEQUENCE [LARGE SCALE GENOMIC DNA]</scope>
    <source>
        <strain evidence="3">NM7</strain>
    </source>
</reference>
<evidence type="ECO:0008006" key="4">
    <source>
        <dbReference type="Google" id="ProtNLM"/>
    </source>
</evidence>
<keyword evidence="1" id="KW-0472">Membrane</keyword>
<dbReference type="STRING" id="681398.PJIAN_3455"/>
<proteinExistence type="predicted"/>
<organism evidence="2 3">
    <name type="scientific">Paludibacter jiangxiensis</name>
    <dbReference type="NCBI Taxonomy" id="681398"/>
    <lineage>
        <taxon>Bacteria</taxon>
        <taxon>Pseudomonadati</taxon>
        <taxon>Bacteroidota</taxon>
        <taxon>Bacteroidia</taxon>
        <taxon>Bacteroidales</taxon>
        <taxon>Paludibacteraceae</taxon>
        <taxon>Paludibacter</taxon>
    </lineage>
</organism>
<keyword evidence="1" id="KW-0812">Transmembrane</keyword>
<keyword evidence="1" id="KW-1133">Transmembrane helix</keyword>
<protein>
    <recommendedName>
        <fullName evidence="4">Short C-terminal domain-containing protein</fullName>
    </recommendedName>
</protein>
<accession>A0A170ZZ51</accession>
<name>A0A170ZZ51_9BACT</name>
<evidence type="ECO:0000256" key="1">
    <source>
        <dbReference type="SAM" id="Phobius"/>
    </source>
</evidence>
<dbReference type="Proteomes" id="UP000076586">
    <property type="component" value="Unassembled WGS sequence"/>
</dbReference>
<dbReference type="AlphaFoldDB" id="A0A170ZZ51"/>
<sequence length="117" mass="13014">MGAVAGLCFTIFGIVFFITVSQESGFDDGGTVITLFFIIFILFALGITTFSLVNFFSNKGLSVMDVDINHEEITDKTTTTQNSDIESRLAQLEDLKNKKLITDTEYQSKRADILNEL</sequence>
<evidence type="ECO:0000313" key="3">
    <source>
        <dbReference type="Proteomes" id="UP000076586"/>
    </source>
</evidence>
<dbReference type="EMBL" id="BDCR01000003">
    <property type="protein sequence ID" value="GAT63141.1"/>
    <property type="molecule type" value="Genomic_DNA"/>
</dbReference>
<gene>
    <name evidence="2" type="ORF">PJIAN_3455</name>
</gene>
<reference evidence="3" key="1">
    <citation type="submission" date="2016-04" db="EMBL/GenBank/DDBJ databases">
        <title>Draft genome sequence of Paludibacter jiangxiensis strain NM7.</title>
        <authorList>
            <person name="Qiu Y."/>
            <person name="Matsuura N."/>
            <person name="Ohashi A."/>
            <person name="Tourlousse M.D."/>
            <person name="Sekiguchi Y."/>
        </authorList>
    </citation>
    <scope>NUCLEOTIDE SEQUENCE [LARGE SCALE GENOMIC DNA]</scope>
    <source>
        <strain evidence="3">NM7</strain>
    </source>
</reference>
<feature type="transmembrane region" description="Helical" evidence="1">
    <location>
        <begin position="32"/>
        <end position="56"/>
    </location>
</feature>
<comment type="caution">
    <text evidence="2">The sequence shown here is derived from an EMBL/GenBank/DDBJ whole genome shotgun (WGS) entry which is preliminary data.</text>
</comment>
<keyword evidence="3" id="KW-1185">Reference proteome</keyword>